<sequence length="268" mass="28527">MTFIILLLLGIVAGILAGLFGLGGGILFTPILFIVFSDAGIENPVVLTIGSSLFCTFIAAAGSSIRQFRQQNFYWADGLKVGLLGTVGVTAGKWVITSEYYSQQVFAIFFSLLLIYVAYIFIRRGRQEKTAAFDDREPLKWRESLVTGGLGGFVAALAGIGGGGVMVPMLNLYYKKTFKKAVSVSSLAIVFISLSGWMQLTFTGSGGGMTSYSLGSVDFGAALPMAIGGLAGGFFGAMLNLKIDRKFLQFAFSVLALAMAAKLLSEVY</sequence>
<evidence type="ECO:0000313" key="7">
    <source>
        <dbReference type="Proteomes" id="UP000473278"/>
    </source>
</evidence>
<dbReference type="InterPro" id="IPR051598">
    <property type="entry name" value="TSUP/Inactive_protease-like"/>
</dbReference>
<feature type="transmembrane region" description="Helical" evidence="5">
    <location>
        <begin position="7"/>
        <end position="33"/>
    </location>
</feature>
<feature type="transmembrane region" description="Helical" evidence="5">
    <location>
        <begin position="105"/>
        <end position="122"/>
    </location>
</feature>
<evidence type="ECO:0000256" key="1">
    <source>
        <dbReference type="ARBA" id="ARBA00004141"/>
    </source>
</evidence>
<gene>
    <name evidence="6" type="ORF">G3570_02150</name>
</gene>
<keyword evidence="4 5" id="KW-0472">Membrane</keyword>
<feature type="transmembrane region" description="Helical" evidence="5">
    <location>
        <begin position="247"/>
        <end position="265"/>
    </location>
</feature>
<dbReference type="PANTHER" id="PTHR43701">
    <property type="entry name" value="MEMBRANE TRANSPORTER PROTEIN MJ0441-RELATED"/>
    <property type="match status" value="1"/>
</dbReference>
<comment type="similarity">
    <text evidence="5">Belongs to the 4-toluene sulfonate uptake permease (TSUP) (TC 2.A.102) family.</text>
</comment>
<dbReference type="Proteomes" id="UP000473278">
    <property type="component" value="Unassembled WGS sequence"/>
</dbReference>
<protein>
    <recommendedName>
        <fullName evidence="5">Probable membrane transporter protein</fullName>
    </recommendedName>
</protein>
<reference evidence="6 7" key="1">
    <citation type="submission" date="2020-02" db="EMBL/GenBank/DDBJ databases">
        <title>Balneolaceae bacterium YR4-1, complete genome.</title>
        <authorList>
            <person name="Li Y."/>
            <person name="Wu S."/>
        </authorList>
    </citation>
    <scope>NUCLEOTIDE SEQUENCE [LARGE SCALE GENOMIC DNA]</scope>
    <source>
        <strain evidence="6 7">YR4-1</strain>
    </source>
</reference>
<name>A0A6M1STH5_9BACT</name>
<evidence type="ECO:0000256" key="2">
    <source>
        <dbReference type="ARBA" id="ARBA00022692"/>
    </source>
</evidence>
<feature type="transmembrane region" description="Helical" evidence="5">
    <location>
        <begin position="150"/>
        <end position="174"/>
    </location>
</feature>
<dbReference type="AlphaFoldDB" id="A0A6M1STH5"/>
<keyword evidence="5" id="KW-1003">Cell membrane</keyword>
<dbReference type="InterPro" id="IPR002781">
    <property type="entry name" value="TM_pro_TauE-like"/>
</dbReference>
<evidence type="ECO:0000256" key="5">
    <source>
        <dbReference type="RuleBase" id="RU363041"/>
    </source>
</evidence>
<dbReference type="Pfam" id="PF01925">
    <property type="entry name" value="TauE"/>
    <property type="match status" value="1"/>
</dbReference>
<keyword evidence="3 5" id="KW-1133">Transmembrane helix</keyword>
<keyword evidence="7" id="KW-1185">Reference proteome</keyword>
<comment type="subcellular location">
    <subcellularLocation>
        <location evidence="5">Cell membrane</location>
        <topology evidence="5">Multi-pass membrane protein</topology>
    </subcellularLocation>
    <subcellularLocation>
        <location evidence="1">Membrane</location>
        <topology evidence="1">Multi-pass membrane protein</topology>
    </subcellularLocation>
</comment>
<feature type="transmembrane region" description="Helical" evidence="5">
    <location>
        <begin position="45"/>
        <end position="65"/>
    </location>
</feature>
<comment type="caution">
    <text evidence="6">The sequence shown here is derived from an EMBL/GenBank/DDBJ whole genome shotgun (WGS) entry which is preliminary data.</text>
</comment>
<dbReference type="PANTHER" id="PTHR43701:SF5">
    <property type="entry name" value="MEMBRANE TRANSPORTER PROTEIN-RELATED"/>
    <property type="match status" value="1"/>
</dbReference>
<proteinExistence type="inferred from homology"/>
<evidence type="ECO:0000256" key="4">
    <source>
        <dbReference type="ARBA" id="ARBA00023136"/>
    </source>
</evidence>
<organism evidence="6 7">
    <name type="scientific">Halalkalibaculum roseum</name>
    <dbReference type="NCBI Taxonomy" id="2709311"/>
    <lineage>
        <taxon>Bacteria</taxon>
        <taxon>Pseudomonadati</taxon>
        <taxon>Balneolota</taxon>
        <taxon>Balneolia</taxon>
        <taxon>Balneolales</taxon>
        <taxon>Balneolaceae</taxon>
        <taxon>Halalkalibaculum</taxon>
    </lineage>
</organism>
<evidence type="ECO:0000256" key="3">
    <source>
        <dbReference type="ARBA" id="ARBA00022989"/>
    </source>
</evidence>
<accession>A0A6M1STH5</accession>
<keyword evidence="2 5" id="KW-0812">Transmembrane</keyword>
<feature type="transmembrane region" description="Helical" evidence="5">
    <location>
        <begin position="220"/>
        <end position="240"/>
    </location>
</feature>
<dbReference type="EMBL" id="JAALLT010000001">
    <property type="protein sequence ID" value="NGP75418.1"/>
    <property type="molecule type" value="Genomic_DNA"/>
</dbReference>
<feature type="transmembrane region" description="Helical" evidence="5">
    <location>
        <begin position="181"/>
        <end position="200"/>
    </location>
</feature>
<dbReference type="GO" id="GO:0005886">
    <property type="term" value="C:plasma membrane"/>
    <property type="evidence" value="ECO:0007669"/>
    <property type="project" value="UniProtKB-SubCell"/>
</dbReference>
<evidence type="ECO:0000313" key="6">
    <source>
        <dbReference type="EMBL" id="NGP75418.1"/>
    </source>
</evidence>